<feature type="region of interest" description="Disordered" evidence="1">
    <location>
        <begin position="53"/>
        <end position="125"/>
    </location>
</feature>
<keyword evidence="2" id="KW-0472">Membrane</keyword>
<protein>
    <submittedName>
        <fullName evidence="3">Uncharacterized protein</fullName>
    </submittedName>
</protein>
<name>A0A560M3N5_9BRAD</name>
<keyword evidence="2" id="KW-1133">Transmembrane helix</keyword>
<evidence type="ECO:0000256" key="2">
    <source>
        <dbReference type="SAM" id="Phobius"/>
    </source>
</evidence>
<feature type="compositionally biased region" description="Polar residues" evidence="1">
    <location>
        <begin position="53"/>
        <end position="77"/>
    </location>
</feature>
<evidence type="ECO:0000256" key="1">
    <source>
        <dbReference type="SAM" id="MobiDB-lite"/>
    </source>
</evidence>
<reference evidence="3 4" key="1">
    <citation type="submission" date="2019-06" db="EMBL/GenBank/DDBJ databases">
        <title>Genomic Encyclopedia of Type Strains, Phase IV (KMG-V): Genome sequencing to study the core and pangenomes of soil and plant-associated prokaryotes.</title>
        <authorList>
            <person name="Whitman W."/>
        </authorList>
    </citation>
    <scope>NUCLEOTIDE SEQUENCE [LARGE SCALE GENOMIC DNA]</scope>
    <source>
        <strain evidence="3 4">BR 10355</strain>
    </source>
</reference>
<organism evidence="3 4">
    <name type="scientific">Bradyrhizobium macuxiense</name>
    <dbReference type="NCBI Taxonomy" id="1755647"/>
    <lineage>
        <taxon>Bacteria</taxon>
        <taxon>Pseudomonadati</taxon>
        <taxon>Pseudomonadota</taxon>
        <taxon>Alphaproteobacteria</taxon>
        <taxon>Hyphomicrobiales</taxon>
        <taxon>Nitrobacteraceae</taxon>
        <taxon>Bradyrhizobium</taxon>
    </lineage>
</organism>
<dbReference type="Proteomes" id="UP000321304">
    <property type="component" value="Unassembled WGS sequence"/>
</dbReference>
<keyword evidence="2" id="KW-0812">Transmembrane</keyword>
<sequence>MTGSLISLTRRGVNEMAADRTRLRRDILIASTLVAAGVAIAALALHAINASSPQELAQATQPLQSSPTPEPQKTTAPAESKPGGERPTTPAPQPARPDDEAQKAGAKPVLPPAPAEKTAPPIEKK</sequence>
<accession>A0A560M3N5</accession>
<evidence type="ECO:0000313" key="3">
    <source>
        <dbReference type="EMBL" id="TWC00291.1"/>
    </source>
</evidence>
<gene>
    <name evidence="3" type="ORF">FBZ93_10583</name>
</gene>
<keyword evidence="4" id="KW-1185">Reference proteome</keyword>
<dbReference type="EMBL" id="VITY01000005">
    <property type="protein sequence ID" value="TWC00291.1"/>
    <property type="molecule type" value="Genomic_DNA"/>
</dbReference>
<comment type="caution">
    <text evidence="3">The sequence shown here is derived from an EMBL/GenBank/DDBJ whole genome shotgun (WGS) entry which is preliminary data.</text>
</comment>
<feature type="transmembrane region" description="Helical" evidence="2">
    <location>
        <begin position="27"/>
        <end position="48"/>
    </location>
</feature>
<evidence type="ECO:0000313" key="4">
    <source>
        <dbReference type="Proteomes" id="UP000321304"/>
    </source>
</evidence>
<dbReference type="AlphaFoldDB" id="A0A560M3N5"/>
<proteinExistence type="predicted"/>